<evidence type="ECO:0000313" key="1">
    <source>
        <dbReference type="EMBL" id="JAH79170.1"/>
    </source>
</evidence>
<sequence length="16" mass="1802">MVLSYCSWLNATTLSL</sequence>
<reference evidence="1" key="1">
    <citation type="submission" date="2014-11" db="EMBL/GenBank/DDBJ databases">
        <authorList>
            <person name="Amaro Gonzalez C."/>
        </authorList>
    </citation>
    <scope>NUCLEOTIDE SEQUENCE</scope>
</reference>
<dbReference type="EMBL" id="GBXM01029407">
    <property type="protein sequence ID" value="JAH79170.1"/>
    <property type="molecule type" value="Transcribed_RNA"/>
</dbReference>
<protein>
    <submittedName>
        <fullName evidence="1">Uncharacterized protein</fullName>
    </submittedName>
</protein>
<dbReference type="AlphaFoldDB" id="A0A0E9VP59"/>
<reference evidence="1" key="2">
    <citation type="journal article" date="2015" name="Fish Shellfish Immunol.">
        <title>Early steps in the European eel (Anguilla anguilla)-Vibrio vulnificus interaction in the gills: Role of the RtxA13 toxin.</title>
        <authorList>
            <person name="Callol A."/>
            <person name="Pajuelo D."/>
            <person name="Ebbesson L."/>
            <person name="Teles M."/>
            <person name="MacKenzie S."/>
            <person name="Amaro C."/>
        </authorList>
    </citation>
    <scope>NUCLEOTIDE SEQUENCE</scope>
</reference>
<name>A0A0E9VP59_ANGAN</name>
<organism evidence="1">
    <name type="scientific">Anguilla anguilla</name>
    <name type="common">European freshwater eel</name>
    <name type="synonym">Muraena anguilla</name>
    <dbReference type="NCBI Taxonomy" id="7936"/>
    <lineage>
        <taxon>Eukaryota</taxon>
        <taxon>Metazoa</taxon>
        <taxon>Chordata</taxon>
        <taxon>Craniata</taxon>
        <taxon>Vertebrata</taxon>
        <taxon>Euteleostomi</taxon>
        <taxon>Actinopterygii</taxon>
        <taxon>Neopterygii</taxon>
        <taxon>Teleostei</taxon>
        <taxon>Anguilliformes</taxon>
        <taxon>Anguillidae</taxon>
        <taxon>Anguilla</taxon>
    </lineage>
</organism>
<accession>A0A0E9VP59</accession>
<proteinExistence type="predicted"/>